<dbReference type="Proteomes" id="UP000324222">
    <property type="component" value="Unassembled WGS sequence"/>
</dbReference>
<evidence type="ECO:0000313" key="2">
    <source>
        <dbReference type="Proteomes" id="UP000324222"/>
    </source>
</evidence>
<dbReference type="AlphaFoldDB" id="A0A5B7DQ03"/>
<comment type="caution">
    <text evidence="1">The sequence shown here is derived from an EMBL/GenBank/DDBJ whole genome shotgun (WGS) entry which is preliminary data.</text>
</comment>
<sequence>MLKEKWQVASSEEMLKLQQFLSLLLTSHVEGHDYKLLNVFLFSLPFSLPSSSSSSSSPVLDLTSTYIARIELLQLNKMEISRSN</sequence>
<organism evidence="1 2">
    <name type="scientific">Portunus trituberculatus</name>
    <name type="common">Swimming crab</name>
    <name type="synonym">Neptunus trituberculatus</name>
    <dbReference type="NCBI Taxonomy" id="210409"/>
    <lineage>
        <taxon>Eukaryota</taxon>
        <taxon>Metazoa</taxon>
        <taxon>Ecdysozoa</taxon>
        <taxon>Arthropoda</taxon>
        <taxon>Crustacea</taxon>
        <taxon>Multicrustacea</taxon>
        <taxon>Malacostraca</taxon>
        <taxon>Eumalacostraca</taxon>
        <taxon>Eucarida</taxon>
        <taxon>Decapoda</taxon>
        <taxon>Pleocyemata</taxon>
        <taxon>Brachyura</taxon>
        <taxon>Eubrachyura</taxon>
        <taxon>Portunoidea</taxon>
        <taxon>Portunidae</taxon>
        <taxon>Portuninae</taxon>
        <taxon>Portunus</taxon>
    </lineage>
</organism>
<accession>A0A5B7DQ03</accession>
<dbReference type="EMBL" id="VSRR010001153">
    <property type="protein sequence ID" value="MPC23006.1"/>
    <property type="molecule type" value="Genomic_DNA"/>
</dbReference>
<gene>
    <name evidence="1" type="ORF">E2C01_016040</name>
</gene>
<evidence type="ECO:0000313" key="1">
    <source>
        <dbReference type="EMBL" id="MPC23006.1"/>
    </source>
</evidence>
<reference evidence="1" key="1">
    <citation type="submission" date="2019-05" db="EMBL/GenBank/DDBJ databases">
        <title>Another draft genome of Portunus trituberculatus and its Hox gene families provides insights of decapod evolution.</title>
        <authorList>
            <person name="Jeong J.-H."/>
            <person name="Song I."/>
            <person name="Kim S."/>
            <person name="Choi T."/>
            <person name="Kim D."/>
            <person name="Ryu S."/>
            <person name="Kim W."/>
        </authorList>
    </citation>
    <scope>NUCLEOTIDE SEQUENCE [LARGE SCALE GENOMIC DNA]</scope>
    <source>
        <tissue evidence="1">Muscle</tissue>
    </source>
</reference>
<name>A0A5B7DQ03_PORTR</name>
<proteinExistence type="predicted"/>
<protein>
    <submittedName>
        <fullName evidence="1">Uncharacterized protein</fullName>
    </submittedName>
</protein>
<keyword evidence="2" id="KW-1185">Reference proteome</keyword>